<comment type="similarity">
    <text evidence="1 5">Belongs to the NadC/ModD family.</text>
</comment>
<dbReference type="Gene3D" id="3.90.1170.20">
    <property type="entry name" value="Quinolinate phosphoribosyl transferase, N-terminal domain"/>
    <property type="match status" value="1"/>
</dbReference>
<dbReference type="GO" id="GO:0005737">
    <property type="term" value="C:cytoplasm"/>
    <property type="evidence" value="ECO:0007669"/>
    <property type="project" value="TreeGrafter"/>
</dbReference>
<dbReference type="GO" id="GO:0034213">
    <property type="term" value="P:quinolinate catabolic process"/>
    <property type="evidence" value="ECO:0007669"/>
    <property type="project" value="TreeGrafter"/>
</dbReference>
<sequence>MIYIPQALTDAWLMEDIQGGDLTTRALAIGARPGVMTFSHRQGGCVSGISPAGQMLRSLGLTVTALQEDGAQVPPDAPLLRATGSAEALHQGWKAAQNVLEWSCGVSAYVAEMLALLRARLPAAHIACTRKAIPGTRLLGTQAIVAAGGLIHRAGCAETLLLFANHRRFLADDGDWRYAVQTLRRSAPEKKVAVEADTLEEALASLQVEPDILQLDKFTPQQARQVADLAQRIAPRCTLALTGGITLATLTNYLDCGIELFITSAPWYAPPADIQVRLQPDNSR</sequence>
<evidence type="ECO:0000256" key="4">
    <source>
        <dbReference type="ARBA" id="ARBA00022679"/>
    </source>
</evidence>
<dbReference type="Gene3D" id="3.20.20.70">
    <property type="entry name" value="Aldolase class I"/>
    <property type="match status" value="1"/>
</dbReference>
<dbReference type="EMBL" id="LR131271">
    <property type="protein sequence ID" value="VDR26545.1"/>
    <property type="molecule type" value="Genomic_DNA"/>
</dbReference>
<evidence type="ECO:0000256" key="2">
    <source>
        <dbReference type="ARBA" id="ARBA00019205"/>
    </source>
</evidence>
<dbReference type="Pfam" id="PF01729">
    <property type="entry name" value="QRPTase_C"/>
    <property type="match status" value="1"/>
</dbReference>
<dbReference type="InterPro" id="IPR002638">
    <property type="entry name" value="Quinolinate_PRibosylTrfase_C"/>
</dbReference>
<dbReference type="InterPro" id="IPR013785">
    <property type="entry name" value="Aldolase_TIM"/>
</dbReference>
<dbReference type="AlphaFoldDB" id="A0A3P8KCP2"/>
<dbReference type="SUPFAM" id="SSF51690">
    <property type="entry name" value="Nicotinate/Quinolinate PRTase C-terminal domain-like"/>
    <property type="match status" value="1"/>
</dbReference>
<dbReference type="InterPro" id="IPR037128">
    <property type="entry name" value="Quinolinate_PRibosylTase_N_sf"/>
</dbReference>
<dbReference type="InterPro" id="IPR036068">
    <property type="entry name" value="Nicotinate_pribotase-like_C"/>
</dbReference>
<dbReference type="Pfam" id="PF02749">
    <property type="entry name" value="QRPTase_N"/>
    <property type="match status" value="1"/>
</dbReference>
<dbReference type="GO" id="GO:0004514">
    <property type="term" value="F:nicotinate-nucleotide diphosphorylase (carboxylating) activity"/>
    <property type="evidence" value="ECO:0007669"/>
    <property type="project" value="InterPro"/>
</dbReference>
<feature type="domain" description="Quinolinate phosphoribosyl transferase N-terminal" evidence="7">
    <location>
        <begin position="21"/>
        <end position="104"/>
    </location>
</feature>
<evidence type="ECO:0000259" key="7">
    <source>
        <dbReference type="Pfam" id="PF02749"/>
    </source>
</evidence>
<dbReference type="InterPro" id="IPR027277">
    <property type="entry name" value="NadC/ModD"/>
</dbReference>
<organism evidence="8 9">
    <name type="scientific">Raoultella terrigena</name>
    <name type="common">Klebsiella terrigena</name>
    <dbReference type="NCBI Taxonomy" id="577"/>
    <lineage>
        <taxon>Bacteria</taxon>
        <taxon>Pseudomonadati</taxon>
        <taxon>Pseudomonadota</taxon>
        <taxon>Gammaproteobacteria</taxon>
        <taxon>Enterobacterales</taxon>
        <taxon>Enterobacteriaceae</taxon>
        <taxon>Klebsiella/Raoultella group</taxon>
        <taxon>Raoultella</taxon>
    </lineage>
</organism>
<dbReference type="CDD" id="cd01573">
    <property type="entry name" value="modD_like"/>
    <property type="match status" value="1"/>
</dbReference>
<dbReference type="RefSeq" id="WP_128877887.1">
    <property type="nucleotide sequence ID" value="NZ_JADCSX010000002.1"/>
</dbReference>
<evidence type="ECO:0000259" key="6">
    <source>
        <dbReference type="Pfam" id="PF01729"/>
    </source>
</evidence>
<feature type="domain" description="Quinolinate phosphoribosyl transferase C-terminal" evidence="6">
    <location>
        <begin position="109"/>
        <end position="276"/>
    </location>
</feature>
<proteinExistence type="inferred from homology"/>
<evidence type="ECO:0000256" key="3">
    <source>
        <dbReference type="ARBA" id="ARBA00022676"/>
    </source>
</evidence>
<dbReference type="NCBIfam" id="TIGR01334">
    <property type="entry name" value="modD"/>
    <property type="match status" value="1"/>
</dbReference>
<dbReference type="SUPFAM" id="SSF54675">
    <property type="entry name" value="Nicotinate/Quinolinate PRTase N-terminal domain-like"/>
    <property type="match status" value="1"/>
</dbReference>
<dbReference type="InterPro" id="IPR022412">
    <property type="entry name" value="Quinolinate_PRibosylTrfase_N"/>
</dbReference>
<dbReference type="InterPro" id="IPR006242">
    <property type="entry name" value="ModD"/>
</dbReference>
<evidence type="ECO:0000256" key="1">
    <source>
        <dbReference type="ARBA" id="ARBA00009400"/>
    </source>
</evidence>
<accession>A0A3P8KCP2</accession>
<dbReference type="PANTHER" id="PTHR32179">
    <property type="entry name" value="NICOTINATE-NUCLEOTIDE PYROPHOSPHORYLASE [CARBOXYLATING]"/>
    <property type="match status" value="1"/>
</dbReference>
<evidence type="ECO:0000313" key="8">
    <source>
        <dbReference type="EMBL" id="VDR26545.1"/>
    </source>
</evidence>
<keyword evidence="4 5" id="KW-0808">Transferase</keyword>
<dbReference type="FunFam" id="3.20.20.70:FF:000030">
    <property type="entry name" value="Nicotinate-nucleotide pyrophosphorylase, carboxylating"/>
    <property type="match status" value="1"/>
</dbReference>
<name>A0A3P8KCP2_RAOTE</name>
<evidence type="ECO:0000313" key="9">
    <source>
        <dbReference type="Proteomes" id="UP000274346"/>
    </source>
</evidence>
<reference evidence="8 9" key="1">
    <citation type="submission" date="2018-12" db="EMBL/GenBank/DDBJ databases">
        <authorList>
            <consortium name="Pathogen Informatics"/>
        </authorList>
    </citation>
    <scope>NUCLEOTIDE SEQUENCE [LARGE SCALE GENOMIC DNA]</scope>
    <source>
        <strain evidence="8 9">NCTC13098</strain>
    </source>
</reference>
<dbReference type="KEGG" id="rtg:NCTC13098_02896"/>
<keyword evidence="3 5" id="KW-0328">Glycosyltransferase</keyword>
<dbReference type="PIRSF" id="PIRSF006250">
    <property type="entry name" value="NadC_ModD"/>
    <property type="match status" value="1"/>
</dbReference>
<dbReference type="GO" id="GO:0009435">
    <property type="term" value="P:NAD+ biosynthetic process"/>
    <property type="evidence" value="ECO:0007669"/>
    <property type="project" value="InterPro"/>
</dbReference>
<gene>
    <name evidence="8" type="primary">nadC_1</name>
    <name evidence="8" type="ORF">NCTC13098_02896</name>
</gene>
<protein>
    <recommendedName>
        <fullName evidence="2">Putative pyrophosphorylase ModD</fullName>
    </recommendedName>
</protein>
<dbReference type="PANTHER" id="PTHR32179:SF4">
    <property type="entry name" value="PYROPHOSPHORYLASE MODD-RELATED"/>
    <property type="match status" value="1"/>
</dbReference>
<dbReference type="Proteomes" id="UP000274346">
    <property type="component" value="Chromosome"/>
</dbReference>
<evidence type="ECO:0000256" key="5">
    <source>
        <dbReference type="PIRNR" id="PIRNR006250"/>
    </source>
</evidence>